<dbReference type="EMBL" id="PYMJ01000003">
    <property type="protein sequence ID" value="PSU50469.1"/>
    <property type="molecule type" value="Genomic_DNA"/>
</dbReference>
<sequence>MNHTIFTPENSAMLLIDHQVGTMGWVKSADLEEIKRHTIALARAANETGMPLILTSSMEDQAQGPLFEELQKAVPEAFEKRVQRAGVVDAMKDPDFAAVVKATGRKNLIIAGITTDVCVVYPAITSVLEGYNVQVVVDGSGSPSKIADDTALRRMESHGVTLTTTNQLIAELAQDWSSEHGQKLMQVLFEEILSKLPE</sequence>
<comment type="caution">
    <text evidence="2">The sequence shown here is derived from an EMBL/GenBank/DDBJ whole genome shotgun (WGS) entry which is preliminary data.</text>
</comment>
<dbReference type="Gene3D" id="3.40.50.850">
    <property type="entry name" value="Isochorismatase-like"/>
    <property type="match status" value="1"/>
</dbReference>
<evidence type="ECO:0000313" key="2">
    <source>
        <dbReference type="EMBL" id="PSU50469.1"/>
    </source>
</evidence>
<dbReference type="InterPro" id="IPR036380">
    <property type="entry name" value="Isochorismatase-like_sf"/>
</dbReference>
<protein>
    <submittedName>
        <fullName evidence="2">Isochorismatase</fullName>
    </submittedName>
</protein>
<dbReference type="AlphaFoldDB" id="A0A2T3JN35"/>
<dbReference type="Proteomes" id="UP000240987">
    <property type="component" value="Unassembled WGS sequence"/>
</dbReference>
<keyword evidence="3" id="KW-1185">Reference proteome</keyword>
<feature type="domain" description="Isochorismatase-like" evidence="1">
    <location>
        <begin position="11"/>
        <end position="167"/>
    </location>
</feature>
<evidence type="ECO:0000313" key="3">
    <source>
        <dbReference type="Proteomes" id="UP000240987"/>
    </source>
</evidence>
<proteinExistence type="predicted"/>
<dbReference type="OrthoDB" id="5786063at2"/>
<gene>
    <name evidence="2" type="ORF">C9J12_03865</name>
</gene>
<dbReference type="InterPro" id="IPR000868">
    <property type="entry name" value="Isochorismatase-like_dom"/>
</dbReference>
<dbReference type="PANTHER" id="PTHR43559">
    <property type="entry name" value="HYDROLASE YCAC-RELATED"/>
    <property type="match status" value="1"/>
</dbReference>
<organism evidence="2 3">
    <name type="scientific">Photobacterium frigidiphilum</name>
    <dbReference type="NCBI Taxonomy" id="264736"/>
    <lineage>
        <taxon>Bacteria</taxon>
        <taxon>Pseudomonadati</taxon>
        <taxon>Pseudomonadota</taxon>
        <taxon>Gammaproteobacteria</taxon>
        <taxon>Vibrionales</taxon>
        <taxon>Vibrionaceae</taxon>
        <taxon>Photobacterium</taxon>
    </lineage>
</organism>
<dbReference type="SUPFAM" id="SSF52499">
    <property type="entry name" value="Isochorismatase-like hydrolases"/>
    <property type="match status" value="1"/>
</dbReference>
<dbReference type="Pfam" id="PF00857">
    <property type="entry name" value="Isochorismatase"/>
    <property type="match status" value="1"/>
</dbReference>
<dbReference type="PANTHER" id="PTHR43559:SF3">
    <property type="entry name" value="HYDROLASE YCAC-RELATED"/>
    <property type="match status" value="1"/>
</dbReference>
<reference evidence="2 3" key="1">
    <citation type="submission" date="2018-01" db="EMBL/GenBank/DDBJ databases">
        <title>Whole genome sequencing of Histamine producing bacteria.</title>
        <authorList>
            <person name="Butler K."/>
        </authorList>
    </citation>
    <scope>NUCLEOTIDE SEQUENCE [LARGE SCALE GENOMIC DNA]</scope>
    <source>
        <strain evidence="2 3">JCM 12947</strain>
    </source>
</reference>
<name>A0A2T3JN35_9GAMM</name>
<evidence type="ECO:0000259" key="1">
    <source>
        <dbReference type="Pfam" id="PF00857"/>
    </source>
</evidence>
<accession>A0A2T3JN35</accession>
<dbReference type="InterPro" id="IPR053152">
    <property type="entry name" value="Hydrolase_YcaC-like"/>
</dbReference>
<dbReference type="RefSeq" id="WP_107241503.1">
    <property type="nucleotide sequence ID" value="NZ_PYMJ01000003.1"/>
</dbReference>